<evidence type="ECO:0000256" key="1">
    <source>
        <dbReference type="SAM" id="MobiDB-lite"/>
    </source>
</evidence>
<organism evidence="2">
    <name type="scientific">Triticum aestivum</name>
    <name type="common">Wheat</name>
    <dbReference type="NCBI Taxonomy" id="4565"/>
    <lineage>
        <taxon>Eukaryota</taxon>
        <taxon>Viridiplantae</taxon>
        <taxon>Streptophyta</taxon>
        <taxon>Embryophyta</taxon>
        <taxon>Tracheophyta</taxon>
        <taxon>Spermatophyta</taxon>
        <taxon>Magnoliopsida</taxon>
        <taxon>Liliopsida</taxon>
        <taxon>Poales</taxon>
        <taxon>Poaceae</taxon>
        <taxon>BOP clade</taxon>
        <taxon>Pooideae</taxon>
        <taxon>Triticodae</taxon>
        <taxon>Triticeae</taxon>
        <taxon>Triticinae</taxon>
        <taxon>Triticum</taxon>
    </lineage>
</organism>
<dbReference type="Gramene" id="TraesCS6A03G0821700.1">
    <property type="protein sequence ID" value="TraesCS6A03G0821700.1.CDS1"/>
    <property type="gene ID" value="TraesCS6A03G0821700"/>
</dbReference>
<dbReference type="OMA" id="LARIDCH"/>
<dbReference type="Proteomes" id="UP000019116">
    <property type="component" value="Chromosome 6A"/>
</dbReference>
<dbReference type="EnsemblPlants" id="TraesCS6A02G315500.1">
    <property type="protein sequence ID" value="TraesCS6A02G315500.1.cds1"/>
    <property type="gene ID" value="TraesCS6A02G315500"/>
</dbReference>
<dbReference type="AlphaFoldDB" id="A0A3B6NV71"/>
<keyword evidence="3" id="KW-1185">Reference proteome</keyword>
<sequence length="301" mass="32387">MRGRTPLLVDSKVPFLFYVRTCRLAALSTSPATEPTLALDTPPPRGEPSRKSTAATRFPLILVDDDEDASPPSELSVLLGVEKNLPDNVLVYLRNDGHLPALCARRYELCSPAAATISLRTCSGSHSVNRSRSRSSRTTAREWPAEYDRTSFAAFVPAGRDPDRIARRWVPIRCSSIASFLRCSASSSVTTSMTTAAGRAPLSAWWWRTTVISLELLLASGTGGLLASSSLPPSLLGSRLRRQTGQVTWLASHSPMQSGWKAWLHLGSSRSLSSSSNSLRHTAHSSGGAAFLPTRSALASA</sequence>
<dbReference type="Gramene" id="TraesCS6A02G315500.1">
    <property type="protein sequence ID" value="TraesCS6A02G315500.1.cds1"/>
    <property type="gene ID" value="TraesCS6A02G315500"/>
</dbReference>
<evidence type="ECO:0000313" key="2">
    <source>
        <dbReference type="EnsemblPlants" id="TraesCS6A02G315500.1.cds1"/>
    </source>
</evidence>
<proteinExistence type="predicted"/>
<reference evidence="2" key="1">
    <citation type="submission" date="2018-08" db="EMBL/GenBank/DDBJ databases">
        <authorList>
            <person name="Rossello M."/>
        </authorList>
    </citation>
    <scope>NUCLEOTIDE SEQUENCE [LARGE SCALE GENOMIC DNA]</scope>
    <source>
        <strain evidence="2">cv. Chinese Spring</strain>
    </source>
</reference>
<name>A0A3B6NV71_WHEAT</name>
<reference evidence="2" key="2">
    <citation type="submission" date="2018-10" db="UniProtKB">
        <authorList>
            <consortium name="EnsemblPlants"/>
        </authorList>
    </citation>
    <scope>IDENTIFICATION</scope>
</reference>
<accession>A0A3B6NV71</accession>
<feature type="region of interest" description="Disordered" evidence="1">
    <location>
        <begin position="33"/>
        <end position="54"/>
    </location>
</feature>
<evidence type="ECO:0000313" key="3">
    <source>
        <dbReference type="Proteomes" id="UP000019116"/>
    </source>
</evidence>
<dbReference type="Gramene" id="TraesSTA6A03G03371340.1">
    <property type="protein sequence ID" value="TraesSTA6A03G03371340.1.CDS1"/>
    <property type="gene ID" value="TraesSTA6A03G03371340"/>
</dbReference>
<protein>
    <submittedName>
        <fullName evidence="2">Uncharacterized protein</fullName>
    </submittedName>
</protein>